<keyword evidence="4" id="KW-1185">Reference proteome</keyword>
<keyword evidence="2" id="KW-0812">Transmembrane</keyword>
<dbReference type="Proteomes" id="UP000183567">
    <property type="component" value="Unassembled WGS sequence"/>
</dbReference>
<evidence type="ECO:0000256" key="2">
    <source>
        <dbReference type="SAM" id="Phobius"/>
    </source>
</evidence>
<keyword evidence="2" id="KW-1133">Transmembrane helix</keyword>
<dbReference type="OrthoDB" id="3153758at2759"/>
<dbReference type="EMBL" id="LVVM01000696">
    <property type="protein sequence ID" value="OJA20155.1"/>
    <property type="molecule type" value="Genomic_DNA"/>
</dbReference>
<dbReference type="AlphaFoldDB" id="A0A1J8QJR3"/>
<dbReference type="STRING" id="180088.A0A1J8QJR3"/>
<proteinExistence type="predicted"/>
<feature type="transmembrane region" description="Helical" evidence="2">
    <location>
        <begin position="39"/>
        <end position="61"/>
    </location>
</feature>
<evidence type="ECO:0000313" key="4">
    <source>
        <dbReference type="Proteomes" id="UP000183567"/>
    </source>
</evidence>
<protein>
    <submittedName>
        <fullName evidence="3">Uncharacterized protein</fullName>
    </submittedName>
</protein>
<accession>A0A1J8QJR3</accession>
<name>A0A1J8QJR3_9AGAM</name>
<sequence length="352" mass="41936">MSGTRYTNAPPPYDSRTSETDPLVGGKASRRYSVSINQWILIARVALVTILITGVIFASVFPLTSCNNPLDPDVRDRILKEWAVERRHHQEEVVKRTDLEHRWRVEDDDRVHLRERWVRETKEHERNLREAIQRETQEKADRRAQWATEVKEHERHMSEAIRRENQEKEVRRIQWAREVEQHNRDIEERQRREEEERQRLNMFWTDPESHTCTTYGTREYTARLLNVPANYNRRVEACMATPIQVHGVEYKAKRCEDHGPNNVIGHWEVNQHEPDCASYWNWYKDNGCVSPGSGQRRIEHYLENLPSGSDWREFCATTPVSFRGMHFVGAQFCYQWNFGTYGHWVFDDESCK</sequence>
<feature type="region of interest" description="Disordered" evidence="1">
    <location>
        <begin position="1"/>
        <end position="25"/>
    </location>
</feature>
<evidence type="ECO:0000313" key="3">
    <source>
        <dbReference type="EMBL" id="OJA20155.1"/>
    </source>
</evidence>
<keyword evidence="2" id="KW-0472">Membrane</keyword>
<comment type="caution">
    <text evidence="3">The sequence shown here is derived from an EMBL/GenBank/DDBJ whole genome shotgun (WGS) entry which is preliminary data.</text>
</comment>
<reference evidence="3 4" key="1">
    <citation type="submission" date="2016-03" db="EMBL/GenBank/DDBJ databases">
        <title>Comparative genomics of the ectomycorrhizal sister species Rhizopogon vinicolor and Rhizopogon vesiculosus (Basidiomycota: Boletales) reveals a divergence of the mating type B locus.</title>
        <authorList>
            <person name="Mujic A.B."/>
            <person name="Kuo A."/>
            <person name="Tritt A."/>
            <person name="Lipzen A."/>
            <person name="Chen C."/>
            <person name="Johnson J."/>
            <person name="Sharma A."/>
            <person name="Barry K."/>
            <person name="Grigoriev I.V."/>
            <person name="Spatafora J.W."/>
        </authorList>
    </citation>
    <scope>NUCLEOTIDE SEQUENCE [LARGE SCALE GENOMIC DNA]</scope>
    <source>
        <strain evidence="3 4">AM-OR11-056</strain>
    </source>
</reference>
<gene>
    <name evidence="3" type="ORF">AZE42_08453</name>
</gene>
<evidence type="ECO:0000256" key="1">
    <source>
        <dbReference type="SAM" id="MobiDB-lite"/>
    </source>
</evidence>
<organism evidence="3 4">
    <name type="scientific">Rhizopogon vesiculosus</name>
    <dbReference type="NCBI Taxonomy" id="180088"/>
    <lineage>
        <taxon>Eukaryota</taxon>
        <taxon>Fungi</taxon>
        <taxon>Dikarya</taxon>
        <taxon>Basidiomycota</taxon>
        <taxon>Agaricomycotina</taxon>
        <taxon>Agaricomycetes</taxon>
        <taxon>Agaricomycetidae</taxon>
        <taxon>Boletales</taxon>
        <taxon>Suillineae</taxon>
        <taxon>Rhizopogonaceae</taxon>
        <taxon>Rhizopogon</taxon>
    </lineage>
</organism>